<evidence type="ECO:0000313" key="2">
    <source>
        <dbReference type="Proteomes" id="UP000184782"/>
    </source>
</evidence>
<dbReference type="Proteomes" id="UP000184782">
    <property type="component" value="Unassembled WGS sequence"/>
</dbReference>
<gene>
    <name evidence="1" type="ORF">SAMN05421769_0302</name>
</gene>
<dbReference type="AlphaFoldDB" id="A0A1N6EFU4"/>
<evidence type="ECO:0000313" key="1">
    <source>
        <dbReference type="EMBL" id="SIN81889.1"/>
    </source>
</evidence>
<dbReference type="RefSeq" id="WP_074228232.1">
    <property type="nucleotide sequence ID" value="NZ_FSRQ01000001.1"/>
</dbReference>
<name>A0A1N6EFU4_9FLAO</name>
<dbReference type="OrthoDB" id="948713at2"/>
<reference evidence="2" key="1">
    <citation type="submission" date="2016-12" db="EMBL/GenBank/DDBJ databases">
        <authorList>
            <person name="Varghese N."/>
            <person name="Submissions S."/>
        </authorList>
    </citation>
    <scope>NUCLEOTIDE SEQUENCE [LARGE SCALE GENOMIC DNA]</scope>
    <source>
        <strain evidence="2">DSM 16779</strain>
    </source>
</reference>
<keyword evidence="2" id="KW-1185">Reference proteome</keyword>
<dbReference type="EMBL" id="FSRQ01000001">
    <property type="protein sequence ID" value="SIN81889.1"/>
    <property type="molecule type" value="Genomic_DNA"/>
</dbReference>
<sequence length="163" mass="19082">MEYQAIAEKYTNFKVSKDGNPVGQLNYKSWFKFNAEIEILNSKYQVEPKGFWGTTVEVLDGKIVLLKFAMNWDGNIVMNTYFNDIEKKYTLSHKGFFKEYFVLSDVKGTELLMMKPHVQWRSLNYEYQINTSEILETFAEKNILLLISLHCANYYMSMMAGMG</sequence>
<protein>
    <submittedName>
        <fullName evidence="1">Uncharacterized protein</fullName>
    </submittedName>
</protein>
<organism evidence="1 2">
    <name type="scientific">Chryseobacterium scophthalmum</name>
    <dbReference type="NCBI Taxonomy" id="59733"/>
    <lineage>
        <taxon>Bacteria</taxon>
        <taxon>Pseudomonadati</taxon>
        <taxon>Bacteroidota</taxon>
        <taxon>Flavobacteriia</taxon>
        <taxon>Flavobacteriales</taxon>
        <taxon>Weeksellaceae</taxon>
        <taxon>Chryseobacterium group</taxon>
        <taxon>Chryseobacterium</taxon>
    </lineage>
</organism>
<proteinExistence type="predicted"/>
<accession>A0A1N6EFU4</accession>